<accession>A0A931FSF4</accession>
<comment type="caution">
    <text evidence="1">The sequence shown here is derived from an EMBL/GenBank/DDBJ whole genome shotgun (WGS) entry which is preliminary data.</text>
</comment>
<name>A0A931FSF4_9HYPH</name>
<dbReference type="Proteomes" id="UP000599312">
    <property type="component" value="Unassembled WGS sequence"/>
</dbReference>
<keyword evidence="2" id="KW-1185">Reference proteome</keyword>
<sequence>MNTTRKFIHQFKTGDLVHAHGGTFRIIEDARESQGHRPQAAHLVQADGPSDCAVAKAICIEGEVQGYFRPGSEWTFQGNFRAGTYATA</sequence>
<proteinExistence type="predicted"/>
<organism evidence="1 2">
    <name type="scientific">Microvirga alba</name>
    <dbReference type="NCBI Taxonomy" id="2791025"/>
    <lineage>
        <taxon>Bacteria</taxon>
        <taxon>Pseudomonadati</taxon>
        <taxon>Pseudomonadota</taxon>
        <taxon>Alphaproteobacteria</taxon>
        <taxon>Hyphomicrobiales</taxon>
        <taxon>Methylobacteriaceae</taxon>
        <taxon>Microvirga</taxon>
    </lineage>
</organism>
<dbReference type="RefSeq" id="WP_196273549.1">
    <property type="nucleotide sequence ID" value="NZ_JADQDO010000016.1"/>
</dbReference>
<evidence type="ECO:0000313" key="1">
    <source>
        <dbReference type="EMBL" id="MBF9235553.1"/>
    </source>
</evidence>
<dbReference type="AlphaFoldDB" id="A0A931FSF4"/>
<dbReference type="EMBL" id="JADQDO010000016">
    <property type="protein sequence ID" value="MBF9235553.1"/>
    <property type="molecule type" value="Genomic_DNA"/>
</dbReference>
<gene>
    <name evidence="1" type="ORF">I2H38_19510</name>
</gene>
<evidence type="ECO:0000313" key="2">
    <source>
        <dbReference type="Proteomes" id="UP000599312"/>
    </source>
</evidence>
<protein>
    <submittedName>
        <fullName evidence="1">Uncharacterized protein</fullName>
    </submittedName>
</protein>
<reference evidence="1" key="1">
    <citation type="submission" date="2020-11" db="EMBL/GenBank/DDBJ databases">
        <authorList>
            <person name="Kim M.K."/>
        </authorList>
    </citation>
    <scope>NUCLEOTIDE SEQUENCE</scope>
    <source>
        <strain evidence="1">BT350</strain>
    </source>
</reference>